<accession>A0A0L6V207</accession>
<organism evidence="2 3">
    <name type="scientific">Puccinia sorghi</name>
    <dbReference type="NCBI Taxonomy" id="27349"/>
    <lineage>
        <taxon>Eukaryota</taxon>
        <taxon>Fungi</taxon>
        <taxon>Dikarya</taxon>
        <taxon>Basidiomycota</taxon>
        <taxon>Pucciniomycotina</taxon>
        <taxon>Pucciniomycetes</taxon>
        <taxon>Pucciniales</taxon>
        <taxon>Pucciniaceae</taxon>
        <taxon>Puccinia</taxon>
    </lineage>
</organism>
<name>A0A0L6V207_9BASI</name>
<sequence length="209" mass="24236">MGRRRRKNTPNFSQSTKQKTSSQFIDIAQDSDKKNSKIKNKQHDNPDFDHLEDFFLSHFVTIKVSGSSFSSLCTHFDGSCQGGRIENKYSIILLFCVSYRIPWNLADDPYLQAEFYYCEQVPGFSSKIGLPLVEKTFSWSYRKQFLIDLKKFNLINEIWTTKGGFCGFISLVINSGFDELGLKAPPPPKLNKFFQGDFPYFRTMKRIEE</sequence>
<keyword evidence="3" id="KW-1185">Reference proteome</keyword>
<evidence type="ECO:0000313" key="3">
    <source>
        <dbReference type="Proteomes" id="UP000037035"/>
    </source>
</evidence>
<reference evidence="2 3" key="1">
    <citation type="submission" date="2015-08" db="EMBL/GenBank/DDBJ databases">
        <title>Next Generation Sequencing and Analysis of the Genome of Puccinia sorghi L Schw, the Causal Agent of Maize Common Rust.</title>
        <authorList>
            <person name="Rochi L."/>
            <person name="Burguener G."/>
            <person name="Darino M."/>
            <person name="Turjanski A."/>
            <person name="Kreff E."/>
            <person name="Dieguez M.J."/>
            <person name="Sacco F."/>
        </authorList>
    </citation>
    <scope>NUCLEOTIDE SEQUENCE [LARGE SCALE GENOMIC DNA]</scope>
    <source>
        <strain evidence="2 3">RO10H11247</strain>
    </source>
</reference>
<gene>
    <name evidence="2" type="ORF">VP01_2852g1</name>
</gene>
<dbReference type="AlphaFoldDB" id="A0A0L6V207"/>
<dbReference type="VEuPathDB" id="FungiDB:VP01_2852g1"/>
<protein>
    <submittedName>
        <fullName evidence="2">Uncharacterized protein</fullName>
    </submittedName>
</protein>
<feature type="compositionally biased region" description="Low complexity" evidence="1">
    <location>
        <begin position="13"/>
        <end position="23"/>
    </location>
</feature>
<evidence type="ECO:0000313" key="2">
    <source>
        <dbReference type="EMBL" id="KNZ54798.1"/>
    </source>
</evidence>
<dbReference type="EMBL" id="LAVV01007782">
    <property type="protein sequence ID" value="KNZ54798.1"/>
    <property type="molecule type" value="Genomic_DNA"/>
</dbReference>
<dbReference type="Proteomes" id="UP000037035">
    <property type="component" value="Unassembled WGS sequence"/>
</dbReference>
<comment type="caution">
    <text evidence="2">The sequence shown here is derived from an EMBL/GenBank/DDBJ whole genome shotgun (WGS) entry which is preliminary data.</text>
</comment>
<proteinExistence type="predicted"/>
<evidence type="ECO:0000256" key="1">
    <source>
        <dbReference type="SAM" id="MobiDB-lite"/>
    </source>
</evidence>
<feature type="region of interest" description="Disordered" evidence="1">
    <location>
        <begin position="1"/>
        <end position="42"/>
    </location>
</feature>
<feature type="compositionally biased region" description="Basic and acidic residues" evidence="1">
    <location>
        <begin position="30"/>
        <end position="42"/>
    </location>
</feature>